<protein>
    <submittedName>
        <fullName evidence="2">CopG family transcriptional regulator</fullName>
    </submittedName>
</protein>
<comment type="caution">
    <text evidence="2">The sequence shown here is derived from an EMBL/GenBank/DDBJ whole genome shotgun (WGS) entry which is preliminary data.</text>
</comment>
<dbReference type="InterPro" id="IPR010985">
    <property type="entry name" value="Ribbon_hlx_hlx"/>
</dbReference>
<dbReference type="Gene3D" id="1.10.1220.10">
    <property type="entry name" value="Met repressor-like"/>
    <property type="match status" value="1"/>
</dbReference>
<dbReference type="Pfam" id="PF01402">
    <property type="entry name" value="RHH_1"/>
    <property type="match status" value="1"/>
</dbReference>
<dbReference type="InterPro" id="IPR002145">
    <property type="entry name" value="CopG"/>
</dbReference>
<dbReference type="AlphaFoldDB" id="A0A2R7Y0V3"/>
<dbReference type="InterPro" id="IPR013321">
    <property type="entry name" value="Arc_rbn_hlx_hlx"/>
</dbReference>
<gene>
    <name evidence="2" type="ORF">B9J98_07575</name>
</gene>
<evidence type="ECO:0000313" key="3">
    <source>
        <dbReference type="Proteomes" id="UP000244066"/>
    </source>
</evidence>
<accession>A0A2R7Y0V3</accession>
<name>A0A2R7Y0V3_9ARCH</name>
<evidence type="ECO:0000259" key="1">
    <source>
        <dbReference type="Pfam" id="PF01402"/>
    </source>
</evidence>
<dbReference type="PANTHER" id="PTHR36215">
    <property type="entry name" value="BLL4998 PROTEIN"/>
    <property type="match status" value="1"/>
</dbReference>
<reference evidence="2 3" key="1">
    <citation type="submission" date="2017-04" db="EMBL/GenBank/DDBJ databases">
        <title>Draft Aigarchaeota genome from a New Zealand hot spring.</title>
        <authorList>
            <person name="Reysenbach A.-L."/>
            <person name="Donaho J.A."/>
            <person name="Gerhart J."/>
            <person name="Kelley J.F."/>
            <person name="Kouba K."/>
            <person name="Podar M."/>
            <person name="Stott M."/>
        </authorList>
    </citation>
    <scope>NUCLEOTIDE SEQUENCE [LARGE SCALE GENOMIC DNA]</scope>
    <source>
        <strain evidence="2">NZ13_MG1</strain>
    </source>
</reference>
<dbReference type="Proteomes" id="UP000244066">
    <property type="component" value="Unassembled WGS sequence"/>
</dbReference>
<dbReference type="SUPFAM" id="SSF47598">
    <property type="entry name" value="Ribbon-helix-helix"/>
    <property type="match status" value="1"/>
</dbReference>
<dbReference type="PANTHER" id="PTHR36215:SF1">
    <property type="entry name" value="BLL4998 PROTEIN"/>
    <property type="match status" value="1"/>
</dbReference>
<evidence type="ECO:0000313" key="2">
    <source>
        <dbReference type="EMBL" id="PUA31144.1"/>
    </source>
</evidence>
<sequence length="59" mass="6677">MRLISVKMPEALIEGMDELVRKGMYPSRSALMRAAVRDLLKRELWKRAGEFTSGLPSPS</sequence>
<organism evidence="2 3">
    <name type="scientific">Candidatus Terraquivivens tikiterensis</name>
    <dbReference type="NCBI Taxonomy" id="1980982"/>
    <lineage>
        <taxon>Archaea</taxon>
        <taxon>Nitrososphaerota</taxon>
        <taxon>Candidatus Wolframiiraptoraceae</taxon>
        <taxon>Candidatus Terraquivivens</taxon>
    </lineage>
</organism>
<dbReference type="GO" id="GO:0006355">
    <property type="term" value="P:regulation of DNA-templated transcription"/>
    <property type="evidence" value="ECO:0007669"/>
    <property type="project" value="InterPro"/>
</dbReference>
<dbReference type="EMBL" id="NDWU01000025">
    <property type="protein sequence ID" value="PUA31144.1"/>
    <property type="molecule type" value="Genomic_DNA"/>
</dbReference>
<proteinExistence type="predicted"/>
<feature type="domain" description="Ribbon-helix-helix protein CopG" evidence="1">
    <location>
        <begin position="3"/>
        <end position="43"/>
    </location>
</feature>
<dbReference type="CDD" id="cd22231">
    <property type="entry name" value="RHH_NikR_HicB-like"/>
    <property type="match status" value="1"/>
</dbReference>